<evidence type="ECO:0000313" key="1">
    <source>
        <dbReference type="EMBL" id="MBW0131203.1"/>
    </source>
</evidence>
<protein>
    <submittedName>
        <fullName evidence="1">Uncharacterized protein</fullName>
    </submittedName>
</protein>
<gene>
    <name evidence="1" type="ORF">I4I82_26485</name>
    <name evidence="2" type="ORF">I4I82_33825</name>
</gene>
<dbReference type="EMBL" id="JADQDF010000001">
    <property type="protein sequence ID" value="MBW0131203.1"/>
    <property type="molecule type" value="Genomic_DNA"/>
</dbReference>
<dbReference type="Proteomes" id="UP000694300">
    <property type="component" value="Unassembled WGS sequence"/>
</dbReference>
<dbReference type="EMBL" id="JADQDF010000003">
    <property type="protein sequence ID" value="MBW0132630.1"/>
    <property type="molecule type" value="Genomic_DNA"/>
</dbReference>
<accession>A0ABS6UH04</accession>
<evidence type="ECO:0000313" key="2">
    <source>
        <dbReference type="EMBL" id="MBW0132630.1"/>
    </source>
</evidence>
<sequence>MWRDHVGLWRYSVPFAFDLVHGAAVTWRAAYARTRQLVAEGPQWLPEETTRMHTVRQP</sequence>
<keyword evidence="3" id="KW-1185">Reference proteome</keyword>
<comment type="caution">
    <text evidence="1">The sequence shown here is derived from an EMBL/GenBank/DDBJ whole genome shotgun (WGS) entry which is preliminary data.</text>
</comment>
<proteinExistence type="predicted"/>
<name>A0ABS6UH04_9PSEU</name>
<organism evidence="1 3">
    <name type="scientific">Pseudonocardia oceani</name>
    <dbReference type="NCBI Taxonomy" id="2792013"/>
    <lineage>
        <taxon>Bacteria</taxon>
        <taxon>Bacillati</taxon>
        <taxon>Actinomycetota</taxon>
        <taxon>Actinomycetes</taxon>
        <taxon>Pseudonocardiales</taxon>
        <taxon>Pseudonocardiaceae</taxon>
        <taxon>Pseudonocardia</taxon>
    </lineage>
</organism>
<reference evidence="1 3" key="1">
    <citation type="submission" date="2020-11" db="EMBL/GenBank/DDBJ databases">
        <title>Pseudonocardia abyssalis sp. nov. and Pseudonocardia oceani sp. nov., description and phylogenomic analysis of two novel actinomycetes isolated from the deep Southern Ocean.</title>
        <authorList>
            <person name="Parra J."/>
        </authorList>
    </citation>
    <scope>NUCLEOTIDE SEQUENCE [LARGE SCALE GENOMIC DNA]</scope>
    <source>
        <strain evidence="1">KRD-185</strain>
        <strain evidence="3">KRD185</strain>
    </source>
</reference>
<evidence type="ECO:0000313" key="3">
    <source>
        <dbReference type="Proteomes" id="UP000694300"/>
    </source>
</evidence>
<dbReference type="RefSeq" id="WP_218596164.1">
    <property type="nucleotide sequence ID" value="NZ_JADQDF010000001.1"/>
</dbReference>